<sequence length="276" mass="31504">MLLVLFLVCVWWCNIPGDAEVVNSFEETCPQFFFKGVPPGVGLQPNRPAWICQRYKNQYRYATLYDKDHRIPVYSAYIYNPGQAKRPKNWMVEPQLVDELLPPEMSSESAIVKKFRSTQAELMKSQAVSQDYKNLVDYNRGHMNPNSHQPDLDAKKSTFTLTNIVPQYIKLNGGTWNQYEQYTMSSNTQGCKETFAIVGAVPGNNYIANRRVNIPSYVWSAACCFIDNNHLRSWAVIASNDENVAEDLTLGELEEVLGVLYHGRSVSLFHSDCPRE</sequence>
<organism evidence="1 2">
    <name type="scientific">Sphaerodactylus townsendi</name>
    <dbReference type="NCBI Taxonomy" id="933632"/>
    <lineage>
        <taxon>Eukaryota</taxon>
        <taxon>Metazoa</taxon>
        <taxon>Chordata</taxon>
        <taxon>Craniata</taxon>
        <taxon>Vertebrata</taxon>
        <taxon>Euteleostomi</taxon>
        <taxon>Lepidosauria</taxon>
        <taxon>Squamata</taxon>
        <taxon>Bifurcata</taxon>
        <taxon>Gekkota</taxon>
        <taxon>Sphaerodactylidae</taxon>
        <taxon>Sphaerodactylus</taxon>
    </lineage>
</organism>
<keyword evidence="2" id="KW-1185">Reference proteome</keyword>
<evidence type="ECO:0000313" key="1">
    <source>
        <dbReference type="EMBL" id="KAH8006475.1"/>
    </source>
</evidence>
<accession>A0ACB8FMG0</accession>
<reference evidence="1" key="1">
    <citation type="submission" date="2021-08" db="EMBL/GenBank/DDBJ databases">
        <title>The first chromosome-level gecko genome reveals the dynamic sex chromosomes of Neotropical dwarf geckos (Sphaerodactylidae: Sphaerodactylus).</title>
        <authorList>
            <person name="Pinto B.J."/>
            <person name="Keating S.E."/>
            <person name="Gamble T."/>
        </authorList>
    </citation>
    <scope>NUCLEOTIDE SEQUENCE</scope>
    <source>
        <strain evidence="1">TG3544</strain>
    </source>
</reference>
<dbReference type="Proteomes" id="UP000827872">
    <property type="component" value="Linkage Group LG06"/>
</dbReference>
<name>A0ACB8FMG0_9SAUR</name>
<gene>
    <name evidence="1" type="ORF">K3G42_005452</name>
</gene>
<dbReference type="EMBL" id="CM037619">
    <property type="protein sequence ID" value="KAH8006475.1"/>
    <property type="molecule type" value="Genomic_DNA"/>
</dbReference>
<evidence type="ECO:0000313" key="2">
    <source>
        <dbReference type="Proteomes" id="UP000827872"/>
    </source>
</evidence>
<protein>
    <submittedName>
        <fullName evidence="1">Uncharacterized protein</fullName>
    </submittedName>
</protein>
<comment type="caution">
    <text evidence="1">The sequence shown here is derived from an EMBL/GenBank/DDBJ whole genome shotgun (WGS) entry which is preliminary data.</text>
</comment>
<proteinExistence type="predicted"/>